<evidence type="ECO:0000313" key="3">
    <source>
        <dbReference type="Proteomes" id="UP000695000"/>
    </source>
</evidence>
<evidence type="ECO:0000256" key="2">
    <source>
        <dbReference type="SAM" id="Phobius"/>
    </source>
</evidence>
<dbReference type="Pfam" id="PF25228">
    <property type="entry name" value="Lips"/>
    <property type="match status" value="2"/>
</dbReference>
<feature type="transmembrane region" description="Helical" evidence="2">
    <location>
        <begin position="688"/>
        <end position="712"/>
    </location>
</feature>
<keyword evidence="2" id="KW-1133">Transmembrane helix</keyword>
<feature type="compositionally biased region" description="Polar residues" evidence="1">
    <location>
        <begin position="68"/>
        <end position="94"/>
    </location>
</feature>
<organism evidence="3 4">
    <name type="scientific">Nicrophorus vespilloides</name>
    <name type="common">Boreal carrion beetle</name>
    <dbReference type="NCBI Taxonomy" id="110193"/>
    <lineage>
        <taxon>Eukaryota</taxon>
        <taxon>Metazoa</taxon>
        <taxon>Ecdysozoa</taxon>
        <taxon>Arthropoda</taxon>
        <taxon>Hexapoda</taxon>
        <taxon>Insecta</taxon>
        <taxon>Pterygota</taxon>
        <taxon>Neoptera</taxon>
        <taxon>Endopterygota</taxon>
        <taxon>Coleoptera</taxon>
        <taxon>Polyphaga</taxon>
        <taxon>Staphyliniformia</taxon>
        <taxon>Silphidae</taxon>
        <taxon>Nicrophorinae</taxon>
        <taxon>Nicrophorus</taxon>
    </lineage>
</organism>
<feature type="compositionally biased region" description="Polar residues" evidence="1">
    <location>
        <begin position="1178"/>
        <end position="1190"/>
    </location>
</feature>
<feature type="transmembrane region" description="Helical" evidence="2">
    <location>
        <begin position="782"/>
        <end position="804"/>
    </location>
</feature>
<feature type="region of interest" description="Disordered" evidence="1">
    <location>
        <begin position="1167"/>
        <end position="1191"/>
    </location>
</feature>
<keyword evidence="3" id="KW-1185">Reference proteome</keyword>
<feature type="compositionally biased region" description="Low complexity" evidence="1">
    <location>
        <begin position="38"/>
        <end position="47"/>
    </location>
</feature>
<keyword evidence="2" id="KW-0812">Transmembrane</keyword>
<accession>A0ABM1M8M9</accession>
<evidence type="ECO:0000313" key="4">
    <source>
        <dbReference type="RefSeq" id="XP_017770929.1"/>
    </source>
</evidence>
<keyword evidence="2" id="KW-0472">Membrane</keyword>
<gene>
    <name evidence="4" type="primary">LOC108558515</name>
</gene>
<dbReference type="Proteomes" id="UP000695000">
    <property type="component" value="Unplaced"/>
</dbReference>
<sequence length="1358" mass="153336">MSSRPSSGGGAKGHRRSESGGGPRPGSAQSYESGDGGAAAAAAVLAGPRRPGHHRSKSGVHERERTDSGSSQISNRMEFRSSQVLNESQSSCARPTSLYPLRNSDGTILQGPAEPLQPEREPINFDVNLIGAPPEVEQLVNNIKQVAEQFLYHWRTFPIILPSPVAQSDSFPTSNVTSDGSLGRNKCKHHLRDLFVTPSFDELDAVAVDSKGETRKLTGKQLEYIRERGLHKDKYGKPKRLNFQQLDSIRRKGEFDVESLNFPGQQHKWKLSQLLQKGTERSRDSLLNDLALALRFLFVTSRNRLVSHFFSVSQAFRGLLTGFLRILDILVGIPSLQANNLDTKIREERSKYLVAELVCRPEHEESLELLCSYVRKQLRRAATEKFEVTRECSQPPVSVPYRYLTTAGAELDLRLWDRTLMRRALPHVITILERETRGWFLHFRERLIAELRAEKMPDEDIEREVNEAVMKEYLQRVYNSILSHPDIQLLGEGIAQLLVQQAQSVVLMHKAVESVQRRLSKSQEMVKSRLCSAHPVLSRIAPWLRSRLNTAELKFSIGNQWSAHEEALTLCHGQKLNQTIYFLNRDLAFMKEREPALLRELRKVKKPTRNFLWPTQIWLPTNWIVRRNFQGQSEVVPTVLSKQATSITTPRSDPSQPVFLVEKEMVRTTTTRWPLWRIFNYFHRTWCWTWNAMFFFGILIPWCTPIGVRALFCMEPFMPDLELSQVNGTLFPRKSSLTSTLCSRLISLWRHISKSRTHFETKPDTGFIGKGLTRHTNRVWNYFFKGLFGTLGLVLVFPIVAILVTLNCLFIAMTAMLWMPVLTLGVQIFNGLIYDLDSPELRRNRFFVLFEAVIWNIGLQGCVQPILALLVAFIVCPIISLIILTGGITRYWLRLLWDTAIFHAIIKKRGRIPASDSFVVKRIAGPGLASDYYFQITPEQALAAFEAKMEWDELAAYQSIMEATILQPQRDFAQFVEACFGSFSTQLAKPAGPYKVLEKEAQDLIAVLHEKLERRRRDLQTGLNISVKSKIKLATNELKIAIQQGALMLERFYPKHILPKLGCSEEQFWDSRALTVGDWAGLSSLLYTELFSLDILTPLDHTDTSFKLDPHPGADIGRYSEMVQRAQMGSGGPDLLGNVYTPRGNIQVHSPYLEVSAFNPRSKLTATGKKNAEKRNEASSASNSLATGSRTNTTLWTPWKKKLKPYSPDKMVIPLAVPHPAHIAVTIYNRDTENPIPLEAEMCQSILRGIEESHVSPDDSGIVRFRNGVVDSFETASSSSESPDTPNTMVATSEEVAAAAATQAPPASEGVYHWTLSNWGQRKRNNSGTVRVDLASPEDVTLDSDSTRVVFSTYGTTV</sequence>
<dbReference type="PANTHER" id="PTHR37686">
    <property type="entry name" value="LD36006P"/>
    <property type="match status" value="1"/>
</dbReference>
<dbReference type="PANTHER" id="PTHR37686:SF1">
    <property type="entry name" value="LD36006P"/>
    <property type="match status" value="1"/>
</dbReference>
<protein>
    <submittedName>
        <fullName evidence="4">Uncharacterized protein LOC108558515 isoform X1</fullName>
    </submittedName>
</protein>
<name>A0ABM1M8M9_NICVS</name>
<reference evidence="4" key="1">
    <citation type="submission" date="2025-08" db="UniProtKB">
        <authorList>
            <consortium name="RefSeq"/>
        </authorList>
    </citation>
    <scope>IDENTIFICATION</scope>
    <source>
        <tissue evidence="4">Whole Larva</tissue>
    </source>
</reference>
<proteinExistence type="predicted"/>
<dbReference type="RefSeq" id="XP_017770929.1">
    <property type="nucleotide sequence ID" value="XM_017915440.1"/>
</dbReference>
<feature type="transmembrane region" description="Helical" evidence="2">
    <location>
        <begin position="810"/>
        <end position="834"/>
    </location>
</feature>
<feature type="region of interest" description="Disordered" evidence="1">
    <location>
        <begin position="1"/>
        <end position="119"/>
    </location>
</feature>
<feature type="transmembrane region" description="Helical" evidence="2">
    <location>
        <begin position="872"/>
        <end position="893"/>
    </location>
</feature>
<evidence type="ECO:0000256" key="1">
    <source>
        <dbReference type="SAM" id="MobiDB-lite"/>
    </source>
</evidence>
<dbReference type="GeneID" id="108558515"/>
<dbReference type="InterPro" id="IPR057435">
    <property type="entry name" value="Lips"/>
</dbReference>